<keyword evidence="1" id="KW-0732">Signal</keyword>
<protein>
    <submittedName>
        <fullName evidence="2">Uncharacterized protein</fullName>
    </submittedName>
</protein>
<comment type="caution">
    <text evidence="2">The sequence shown here is derived from an EMBL/GenBank/DDBJ whole genome shotgun (WGS) entry which is preliminary data.</text>
</comment>
<evidence type="ECO:0000256" key="1">
    <source>
        <dbReference type="SAM" id="SignalP"/>
    </source>
</evidence>
<name>A0ABN9SCD6_9DINO</name>
<dbReference type="EMBL" id="CAUYUJ010010506">
    <property type="protein sequence ID" value="CAK0829549.1"/>
    <property type="molecule type" value="Genomic_DNA"/>
</dbReference>
<sequence length="230" mass="22976">MKPSDTPALFILLGCAGALHLDRAEPRAATATDAAATWEKQAAQSTLTVEYLIVGGGGGGASGGGGGGGVLQGTGLVMSVDEVITVGAGGLGGSGAAAPLRRRRTEEILRSALWWHMAVARGRGAVPGLPPAEAQAVEAPTICRVLPTRLGSRDRATGVGAATGGGTAQAVAAAVRAALGATRPNSTTEEMVALEWRRRFQALLRITAEAVAVASTQTAVAPLIQEGPAA</sequence>
<evidence type="ECO:0000313" key="3">
    <source>
        <dbReference type="Proteomes" id="UP001189429"/>
    </source>
</evidence>
<accession>A0ABN9SCD6</accession>
<organism evidence="2 3">
    <name type="scientific">Prorocentrum cordatum</name>
    <dbReference type="NCBI Taxonomy" id="2364126"/>
    <lineage>
        <taxon>Eukaryota</taxon>
        <taxon>Sar</taxon>
        <taxon>Alveolata</taxon>
        <taxon>Dinophyceae</taxon>
        <taxon>Prorocentrales</taxon>
        <taxon>Prorocentraceae</taxon>
        <taxon>Prorocentrum</taxon>
    </lineage>
</organism>
<feature type="chain" id="PRO_5045863220" evidence="1">
    <location>
        <begin position="25"/>
        <end position="230"/>
    </location>
</feature>
<dbReference type="Proteomes" id="UP001189429">
    <property type="component" value="Unassembled WGS sequence"/>
</dbReference>
<gene>
    <name evidence="2" type="ORF">PCOR1329_LOCUS28456</name>
</gene>
<proteinExistence type="predicted"/>
<evidence type="ECO:0000313" key="2">
    <source>
        <dbReference type="EMBL" id="CAK0829549.1"/>
    </source>
</evidence>
<keyword evidence="3" id="KW-1185">Reference proteome</keyword>
<reference evidence="2" key="1">
    <citation type="submission" date="2023-10" db="EMBL/GenBank/DDBJ databases">
        <authorList>
            <person name="Chen Y."/>
            <person name="Shah S."/>
            <person name="Dougan E. K."/>
            <person name="Thang M."/>
            <person name="Chan C."/>
        </authorList>
    </citation>
    <scope>NUCLEOTIDE SEQUENCE [LARGE SCALE GENOMIC DNA]</scope>
</reference>
<feature type="signal peptide" evidence="1">
    <location>
        <begin position="1"/>
        <end position="24"/>
    </location>
</feature>